<gene>
    <name evidence="5" type="primary">LOC101854259</name>
</gene>
<dbReference type="RefSeq" id="XP_012938591.1">
    <property type="nucleotide sequence ID" value="XM_013083137.2"/>
</dbReference>
<evidence type="ECO:0000313" key="4">
    <source>
        <dbReference type="Proteomes" id="UP000694888"/>
    </source>
</evidence>
<dbReference type="GeneID" id="101854259"/>
<evidence type="ECO:0000256" key="1">
    <source>
        <dbReference type="ARBA" id="ARBA00093483"/>
    </source>
</evidence>
<dbReference type="CDD" id="cd05250">
    <property type="entry name" value="CC3_like_SDR_a"/>
    <property type="match status" value="1"/>
</dbReference>
<dbReference type="InterPro" id="IPR036291">
    <property type="entry name" value="NAD(P)-bd_dom_sf"/>
</dbReference>
<dbReference type="Gene3D" id="3.40.50.720">
    <property type="entry name" value="NAD(P)-binding Rossmann-like Domain"/>
    <property type="match status" value="1"/>
</dbReference>
<proteinExistence type="predicted"/>
<accession>A0ABM1A0Y0</accession>
<dbReference type="PANTHER" id="PTHR14097">
    <property type="entry name" value="OXIDOREDUCTASE HTATIP2"/>
    <property type="match status" value="1"/>
</dbReference>
<name>A0ABM1A0Y0_APLCA</name>
<evidence type="ECO:0000313" key="5">
    <source>
        <dbReference type="RefSeq" id="XP_012938591.1"/>
    </source>
</evidence>
<feature type="domain" description="NAD(P)-binding" evidence="3">
    <location>
        <begin position="71"/>
        <end position="182"/>
    </location>
</feature>
<reference evidence="5" key="1">
    <citation type="submission" date="2025-08" db="UniProtKB">
        <authorList>
            <consortium name="RefSeq"/>
        </authorList>
    </citation>
    <scope>IDENTIFICATION</scope>
</reference>
<protein>
    <recommendedName>
        <fullName evidence="2">Protein HTATIP2</fullName>
    </recommendedName>
</protein>
<sequence>MKFLWFRCDIIITSTALAVAVIAVALAGFLIKKELDDSDNTERHCRMTDEALSSLERFKSENHTAFVLGYSGEVGKALVEELNQLKVFKRVVLIGRRQVPLSVGPEFEQRVVDFENLDDHKDAFKDLDMGFCCLGTTRGKSGVPGFIRVDHDYVLLSAEIAKAHSCKHFSLVSSQGANKNSSFLYPRTKGQVEEALKVMHFDRLSIYRPGLLMVDRQESRPMEATLRTLLRPVSYFFPTAVTTPVKVMALAMINNGMVAGDKVEVYDNKAIHQLSGISKGCPMKRSASAPESTKTK</sequence>
<dbReference type="SUPFAM" id="SSF51735">
    <property type="entry name" value="NAD(P)-binding Rossmann-fold domains"/>
    <property type="match status" value="1"/>
</dbReference>
<dbReference type="Proteomes" id="UP000694888">
    <property type="component" value="Unplaced"/>
</dbReference>
<evidence type="ECO:0000256" key="2">
    <source>
        <dbReference type="ARBA" id="ARBA00093604"/>
    </source>
</evidence>
<dbReference type="PANTHER" id="PTHR14097:SF7">
    <property type="entry name" value="OXIDOREDUCTASE HTATIP2"/>
    <property type="match status" value="1"/>
</dbReference>
<organism evidence="4 5">
    <name type="scientific">Aplysia californica</name>
    <name type="common">California sea hare</name>
    <dbReference type="NCBI Taxonomy" id="6500"/>
    <lineage>
        <taxon>Eukaryota</taxon>
        <taxon>Metazoa</taxon>
        <taxon>Spiralia</taxon>
        <taxon>Lophotrochozoa</taxon>
        <taxon>Mollusca</taxon>
        <taxon>Gastropoda</taxon>
        <taxon>Heterobranchia</taxon>
        <taxon>Euthyneura</taxon>
        <taxon>Tectipleura</taxon>
        <taxon>Aplysiida</taxon>
        <taxon>Aplysioidea</taxon>
        <taxon>Aplysiidae</taxon>
        <taxon>Aplysia</taxon>
    </lineage>
</organism>
<comment type="subunit">
    <text evidence="1">Monomer. Forms homodimers during oxidative stress. Interacts (via N-terminus) with elongation factor EEF1A1 (via middle-region); the interaction is direct and competes with EEF1A1 binding to guanyl-nucleotide exchange factor EEF1B2, thereby inhibiting GDP for GTP exchange and reactivation of EEF1A1. Interacts with nuclear transport receptors XPO4, IPO5/RANBP5, IPO7, IPO9 and KPNB1 as well as GCN1L1/GCN1 and LRPPRC probably through their HEAT repeats. Binds NCOA5/CIA.</text>
</comment>
<dbReference type="Pfam" id="PF13460">
    <property type="entry name" value="NAD_binding_10"/>
    <property type="match status" value="1"/>
</dbReference>
<keyword evidence="4" id="KW-1185">Reference proteome</keyword>
<dbReference type="InterPro" id="IPR016040">
    <property type="entry name" value="NAD(P)-bd_dom"/>
</dbReference>
<evidence type="ECO:0000259" key="3">
    <source>
        <dbReference type="Pfam" id="PF13460"/>
    </source>
</evidence>